<keyword evidence="3" id="KW-0809">Transit peptide</keyword>
<evidence type="ECO:0000256" key="4">
    <source>
        <dbReference type="ARBA" id="ARBA00023128"/>
    </source>
</evidence>
<evidence type="ECO:0000256" key="3">
    <source>
        <dbReference type="ARBA" id="ARBA00022946"/>
    </source>
</evidence>
<dbReference type="OrthoDB" id="5947505at2759"/>
<dbReference type="AlphaFoldDB" id="A0A316YMQ1"/>
<dbReference type="InParanoid" id="A0A316YMQ1"/>
<dbReference type="GeneID" id="37044014"/>
<keyword evidence="2" id="KW-0999">Mitochondrion inner membrane</keyword>
<organism evidence="8 9">
    <name type="scientific">Acaromyces ingoldii</name>
    <dbReference type="NCBI Taxonomy" id="215250"/>
    <lineage>
        <taxon>Eukaryota</taxon>
        <taxon>Fungi</taxon>
        <taxon>Dikarya</taxon>
        <taxon>Basidiomycota</taxon>
        <taxon>Ustilaginomycotina</taxon>
        <taxon>Exobasidiomycetes</taxon>
        <taxon>Exobasidiales</taxon>
        <taxon>Cryptobasidiaceae</taxon>
        <taxon>Acaromyces</taxon>
    </lineage>
</organism>
<keyword evidence="7" id="KW-0812">Transmembrane</keyword>
<dbReference type="GO" id="GO:0006123">
    <property type="term" value="P:mitochondrial electron transport, cytochrome c to oxygen"/>
    <property type="evidence" value="ECO:0007669"/>
    <property type="project" value="TreeGrafter"/>
</dbReference>
<feature type="transmembrane region" description="Helical" evidence="7">
    <location>
        <begin position="61"/>
        <end position="78"/>
    </location>
</feature>
<dbReference type="InterPro" id="IPR036418">
    <property type="entry name" value="Cyt_c_oxidase_su6a_sf"/>
</dbReference>
<evidence type="ECO:0000256" key="7">
    <source>
        <dbReference type="SAM" id="Phobius"/>
    </source>
</evidence>
<evidence type="ECO:0000313" key="9">
    <source>
        <dbReference type="Proteomes" id="UP000245768"/>
    </source>
</evidence>
<sequence>MNARFVARPLASASRSLAARQLAQPVARRFASSEAMGQELVHERDHAKDHAGKSADMWRKVSVYGCIPFAIVMGVYIYQIEAAHIHHRDHEIAENGGELPETTKYEYNDIRKKPFPWHNKDEGKDNSFFFNPKANRDVGM</sequence>
<dbReference type="GO" id="GO:0005743">
    <property type="term" value="C:mitochondrial inner membrane"/>
    <property type="evidence" value="ECO:0007669"/>
    <property type="project" value="UniProtKB-SubCell"/>
</dbReference>
<dbReference type="EMBL" id="KZ819637">
    <property type="protein sequence ID" value="PWN89343.1"/>
    <property type="molecule type" value="Genomic_DNA"/>
</dbReference>
<evidence type="ECO:0008006" key="10">
    <source>
        <dbReference type="Google" id="ProtNLM"/>
    </source>
</evidence>
<keyword evidence="4" id="KW-0496">Mitochondrion</keyword>
<gene>
    <name evidence="8" type="ORF">FA10DRAFT_267919</name>
</gene>
<evidence type="ECO:0000256" key="6">
    <source>
        <dbReference type="RuleBase" id="RU004396"/>
    </source>
</evidence>
<accession>A0A316YMQ1</accession>
<keyword evidence="5 7" id="KW-0472">Membrane</keyword>
<comment type="subcellular location">
    <subcellularLocation>
        <location evidence="1">Mitochondrion inner membrane</location>
    </subcellularLocation>
</comment>
<protein>
    <recommendedName>
        <fullName evidence="10">Mitochondrial cytochrome c oxidase subunit VIa</fullName>
    </recommendedName>
</protein>
<dbReference type="PANTHER" id="PTHR11504:SF0">
    <property type="entry name" value="CYTOCHROME C OXIDASE SUBUNIT"/>
    <property type="match status" value="1"/>
</dbReference>
<proteinExistence type="inferred from homology"/>
<dbReference type="RefSeq" id="XP_025376541.1">
    <property type="nucleotide sequence ID" value="XM_025522098.1"/>
</dbReference>
<reference evidence="8 9" key="1">
    <citation type="journal article" date="2018" name="Mol. Biol. Evol.">
        <title>Broad Genomic Sampling Reveals a Smut Pathogenic Ancestry of the Fungal Clade Ustilaginomycotina.</title>
        <authorList>
            <person name="Kijpornyongpan T."/>
            <person name="Mondo S.J."/>
            <person name="Barry K."/>
            <person name="Sandor L."/>
            <person name="Lee J."/>
            <person name="Lipzen A."/>
            <person name="Pangilinan J."/>
            <person name="LaButti K."/>
            <person name="Hainaut M."/>
            <person name="Henrissat B."/>
            <person name="Grigoriev I.V."/>
            <person name="Spatafora J.W."/>
            <person name="Aime M.C."/>
        </authorList>
    </citation>
    <scope>NUCLEOTIDE SEQUENCE [LARGE SCALE GENOMIC DNA]</scope>
    <source>
        <strain evidence="8 9">MCA 4198</strain>
    </source>
</reference>
<dbReference type="InterPro" id="IPR001349">
    <property type="entry name" value="Cyt_c_oxidase_su6a"/>
</dbReference>
<name>A0A316YMQ1_9BASI</name>
<dbReference type="GO" id="GO:0030234">
    <property type="term" value="F:enzyme regulator activity"/>
    <property type="evidence" value="ECO:0007669"/>
    <property type="project" value="TreeGrafter"/>
</dbReference>
<keyword evidence="9" id="KW-1185">Reference proteome</keyword>
<evidence type="ECO:0000256" key="1">
    <source>
        <dbReference type="ARBA" id="ARBA00004273"/>
    </source>
</evidence>
<dbReference type="SUPFAM" id="SSF81411">
    <property type="entry name" value="Mitochondrial cytochrome c oxidase subunit VIa"/>
    <property type="match status" value="1"/>
</dbReference>
<dbReference type="Pfam" id="PF02046">
    <property type="entry name" value="COX6A"/>
    <property type="match status" value="1"/>
</dbReference>
<keyword evidence="7" id="KW-1133">Transmembrane helix</keyword>
<dbReference type="PANTHER" id="PTHR11504">
    <property type="entry name" value="CYTOCHROME C OXIDASE POLYPEPTIDE VIA"/>
    <property type="match status" value="1"/>
</dbReference>
<dbReference type="Proteomes" id="UP000245768">
    <property type="component" value="Unassembled WGS sequence"/>
</dbReference>
<comment type="similarity">
    <text evidence="6">Belongs to the cytochrome c oxidase subunit 6A family.</text>
</comment>
<evidence type="ECO:0000256" key="2">
    <source>
        <dbReference type="ARBA" id="ARBA00022792"/>
    </source>
</evidence>
<dbReference type="Gene3D" id="4.10.95.10">
    <property type="entry name" value="Cytochrome c oxidase, subunit VIa"/>
    <property type="match status" value="1"/>
</dbReference>
<evidence type="ECO:0000256" key="5">
    <source>
        <dbReference type="ARBA" id="ARBA00023136"/>
    </source>
</evidence>
<evidence type="ECO:0000313" key="8">
    <source>
        <dbReference type="EMBL" id="PWN89343.1"/>
    </source>
</evidence>
<dbReference type="STRING" id="215250.A0A316YMQ1"/>